<evidence type="ECO:0000256" key="2">
    <source>
        <dbReference type="ARBA" id="ARBA00022475"/>
    </source>
</evidence>
<dbReference type="Pfam" id="PF07690">
    <property type="entry name" value="MFS_1"/>
    <property type="match status" value="1"/>
</dbReference>
<dbReference type="SUPFAM" id="SSF103473">
    <property type="entry name" value="MFS general substrate transporter"/>
    <property type="match status" value="1"/>
</dbReference>
<dbReference type="Proteomes" id="UP000262882">
    <property type="component" value="Unassembled WGS sequence"/>
</dbReference>
<feature type="transmembrane region" description="Helical" evidence="6">
    <location>
        <begin position="238"/>
        <end position="257"/>
    </location>
</feature>
<keyword evidence="2" id="KW-1003">Cell membrane</keyword>
<feature type="transmembrane region" description="Helical" evidence="6">
    <location>
        <begin position="264"/>
        <end position="283"/>
    </location>
</feature>
<dbReference type="RefSeq" id="WP_117401067.1">
    <property type="nucleotide sequence ID" value="NZ_QVNQ01000005.1"/>
</dbReference>
<feature type="transmembrane region" description="Helical" evidence="6">
    <location>
        <begin position="128"/>
        <end position="147"/>
    </location>
</feature>
<evidence type="ECO:0000256" key="4">
    <source>
        <dbReference type="ARBA" id="ARBA00022989"/>
    </source>
</evidence>
<dbReference type="CDD" id="cd17324">
    <property type="entry name" value="MFS_NepI_like"/>
    <property type="match status" value="1"/>
</dbReference>
<dbReference type="InterPro" id="IPR036259">
    <property type="entry name" value="MFS_trans_sf"/>
</dbReference>
<proteinExistence type="predicted"/>
<dbReference type="InterPro" id="IPR050189">
    <property type="entry name" value="MFS_Efflux_Transporters"/>
</dbReference>
<feature type="transmembrane region" description="Helical" evidence="6">
    <location>
        <begin position="355"/>
        <end position="374"/>
    </location>
</feature>
<dbReference type="AlphaFoldDB" id="A0A372GG81"/>
<feature type="transmembrane region" description="Helical" evidence="6">
    <location>
        <begin position="38"/>
        <end position="57"/>
    </location>
</feature>
<dbReference type="PANTHER" id="PTHR43124">
    <property type="entry name" value="PURINE EFFLUX PUMP PBUE"/>
    <property type="match status" value="1"/>
</dbReference>
<keyword evidence="3 6" id="KW-0812">Transmembrane</keyword>
<feature type="transmembrane region" description="Helical" evidence="6">
    <location>
        <begin position="94"/>
        <end position="116"/>
    </location>
</feature>
<keyword evidence="9" id="KW-1185">Reference proteome</keyword>
<name>A0A372GG81_9ACTN</name>
<dbReference type="GO" id="GO:0022857">
    <property type="term" value="F:transmembrane transporter activity"/>
    <property type="evidence" value="ECO:0007669"/>
    <property type="project" value="InterPro"/>
</dbReference>
<evidence type="ECO:0000256" key="3">
    <source>
        <dbReference type="ARBA" id="ARBA00022692"/>
    </source>
</evidence>
<feature type="transmembrane region" description="Helical" evidence="6">
    <location>
        <begin position="198"/>
        <end position="218"/>
    </location>
</feature>
<dbReference type="InterPro" id="IPR020846">
    <property type="entry name" value="MFS_dom"/>
</dbReference>
<keyword evidence="4 6" id="KW-1133">Transmembrane helix</keyword>
<dbReference type="InterPro" id="IPR011701">
    <property type="entry name" value="MFS"/>
</dbReference>
<dbReference type="PROSITE" id="PS50850">
    <property type="entry name" value="MFS"/>
    <property type="match status" value="1"/>
</dbReference>
<feature type="transmembrane region" description="Helical" evidence="6">
    <location>
        <begin position="322"/>
        <end position="343"/>
    </location>
</feature>
<dbReference type="OrthoDB" id="9814237at2"/>
<evidence type="ECO:0000256" key="5">
    <source>
        <dbReference type="ARBA" id="ARBA00023136"/>
    </source>
</evidence>
<keyword evidence="5 6" id="KW-0472">Membrane</keyword>
<evidence type="ECO:0000256" key="1">
    <source>
        <dbReference type="ARBA" id="ARBA00004651"/>
    </source>
</evidence>
<sequence>MSRLVILMFCVFSITTGEFVVAGILPEVASDLDVTVGTAGLLVTAYAAGMIIGGPLLTAATAGADRKRLLSALLAVAVVGNAASALAPEFSLLLAARVVTALVTSTFFAQAVVIAVRSAPPERAGAMVARLAFGMNLAMILGAPIGTQLGGQWGWRTTFAAIAVACLLGLGLTRRWLTPPAEENRTSAISELRVLRRAPVLVALATTAVGNAGVLMVFSYLAPLLTDLAGHPAGRLPLLLLTYGAGATIGNVVGGALYDRDPRLFQPALLGLLAVILVGGWFVATSTSLTVVAVGAIGLFGFAIIPGMQARVMTTAAQAPTLAMAVNASGYQVAAACAGVFGGLVADSAAGPRPIYLLAAGLTACGLLMTVMAARAPRGARHEEATAPLRP</sequence>
<evidence type="ECO:0000313" key="9">
    <source>
        <dbReference type="Proteomes" id="UP000262882"/>
    </source>
</evidence>
<dbReference type="PANTHER" id="PTHR43124:SF8">
    <property type="entry name" value="INNER MEMBRANE TRANSPORT PROTEIN YDHP"/>
    <property type="match status" value="1"/>
</dbReference>
<evidence type="ECO:0000259" key="7">
    <source>
        <dbReference type="PROSITE" id="PS50850"/>
    </source>
</evidence>
<dbReference type="EMBL" id="QVNQ01000005">
    <property type="protein sequence ID" value="RFS84380.1"/>
    <property type="molecule type" value="Genomic_DNA"/>
</dbReference>
<comment type="caution">
    <text evidence="8">The sequence shown here is derived from an EMBL/GenBank/DDBJ whole genome shotgun (WGS) entry which is preliminary data.</text>
</comment>
<evidence type="ECO:0000256" key="6">
    <source>
        <dbReference type="SAM" id="Phobius"/>
    </source>
</evidence>
<reference evidence="8 9" key="1">
    <citation type="submission" date="2018-08" db="EMBL/GenBank/DDBJ databases">
        <title>Actinomadura spongicola sp. nov., isolated from marine sponge Leucetta chagosensis.</title>
        <authorList>
            <person name="Li L."/>
            <person name="Lin H.W."/>
        </authorList>
    </citation>
    <scope>NUCLEOTIDE SEQUENCE [LARGE SCALE GENOMIC DNA]</scope>
    <source>
        <strain evidence="8 9">LHW52907</strain>
    </source>
</reference>
<gene>
    <name evidence="8" type="ORF">D0T12_17215</name>
</gene>
<feature type="transmembrane region" description="Helical" evidence="6">
    <location>
        <begin position="69"/>
        <end position="88"/>
    </location>
</feature>
<feature type="domain" description="Major facilitator superfamily (MFS) profile" evidence="7">
    <location>
        <begin position="3"/>
        <end position="378"/>
    </location>
</feature>
<feature type="transmembrane region" description="Helical" evidence="6">
    <location>
        <begin position="289"/>
        <end position="310"/>
    </location>
</feature>
<dbReference type="GO" id="GO:0005886">
    <property type="term" value="C:plasma membrane"/>
    <property type="evidence" value="ECO:0007669"/>
    <property type="project" value="UniProtKB-SubCell"/>
</dbReference>
<accession>A0A372GG81</accession>
<comment type="subcellular location">
    <subcellularLocation>
        <location evidence="1">Cell membrane</location>
        <topology evidence="1">Multi-pass membrane protein</topology>
    </subcellularLocation>
</comment>
<dbReference type="Gene3D" id="1.20.1250.20">
    <property type="entry name" value="MFS general substrate transporter like domains"/>
    <property type="match status" value="1"/>
</dbReference>
<feature type="transmembrane region" description="Helical" evidence="6">
    <location>
        <begin position="153"/>
        <end position="177"/>
    </location>
</feature>
<organism evidence="8 9">
    <name type="scientific">Actinomadura spongiicola</name>
    <dbReference type="NCBI Taxonomy" id="2303421"/>
    <lineage>
        <taxon>Bacteria</taxon>
        <taxon>Bacillati</taxon>
        <taxon>Actinomycetota</taxon>
        <taxon>Actinomycetes</taxon>
        <taxon>Streptosporangiales</taxon>
        <taxon>Thermomonosporaceae</taxon>
        <taxon>Actinomadura</taxon>
    </lineage>
</organism>
<protein>
    <submittedName>
        <fullName evidence="8">MFS transporter</fullName>
    </submittedName>
</protein>
<evidence type="ECO:0000313" key="8">
    <source>
        <dbReference type="EMBL" id="RFS84380.1"/>
    </source>
</evidence>